<name>A0A750N4L7_SALER</name>
<feature type="region of interest" description="Disordered" evidence="1">
    <location>
        <begin position="29"/>
        <end position="48"/>
    </location>
</feature>
<gene>
    <name evidence="2" type="ORF">G8N97_001117</name>
</gene>
<feature type="compositionally biased region" description="Polar residues" evidence="1">
    <location>
        <begin position="1"/>
        <end position="16"/>
    </location>
</feature>
<comment type="caution">
    <text evidence="2">The sequence shown here is derived from an EMBL/GenBank/DDBJ whole genome shotgun (WGS) entry which is preliminary data.</text>
</comment>
<protein>
    <submittedName>
        <fullName evidence="2">Uncharacterized protein</fullName>
    </submittedName>
</protein>
<organism evidence="2">
    <name type="scientific">Salmonella enterica</name>
    <name type="common">Salmonella choleraesuis</name>
    <dbReference type="NCBI Taxonomy" id="28901"/>
    <lineage>
        <taxon>Bacteria</taxon>
        <taxon>Pseudomonadati</taxon>
        <taxon>Pseudomonadota</taxon>
        <taxon>Gammaproteobacteria</taxon>
        <taxon>Enterobacterales</taxon>
        <taxon>Enterobacteriaceae</taxon>
        <taxon>Salmonella</taxon>
    </lineage>
</organism>
<sequence length="48" mass="4910">MATSSENQIIPTTRGSNLMVVEPDGVGTTGLTATGASYDAPARPTIEM</sequence>
<accession>A0A750N4L7</accession>
<dbReference type="AlphaFoldDB" id="A0A750N4L7"/>
<reference evidence="2" key="1">
    <citation type="journal article" date="2018" name="Genome Biol.">
        <title>SKESA: strategic k-mer extension for scrupulous assemblies.</title>
        <authorList>
            <person name="Souvorov A."/>
            <person name="Agarwala R."/>
            <person name="Lipman D.J."/>
        </authorList>
    </citation>
    <scope>NUCLEOTIDE SEQUENCE</scope>
    <source>
        <strain evidence="2">MA.CK_05/00007164</strain>
    </source>
</reference>
<proteinExistence type="predicted"/>
<feature type="region of interest" description="Disordered" evidence="1">
    <location>
        <begin position="1"/>
        <end position="23"/>
    </location>
</feature>
<evidence type="ECO:0000313" key="2">
    <source>
        <dbReference type="EMBL" id="HAF6295019.1"/>
    </source>
</evidence>
<dbReference type="EMBL" id="DAAVQA010000001">
    <property type="protein sequence ID" value="HAF6295019.1"/>
    <property type="molecule type" value="Genomic_DNA"/>
</dbReference>
<evidence type="ECO:0000256" key="1">
    <source>
        <dbReference type="SAM" id="MobiDB-lite"/>
    </source>
</evidence>
<reference evidence="2" key="2">
    <citation type="submission" date="2020-02" db="EMBL/GenBank/DDBJ databases">
        <authorList>
            <consortium name="NCBI Pathogen Detection Project"/>
        </authorList>
    </citation>
    <scope>NUCLEOTIDE SEQUENCE</scope>
    <source>
        <strain evidence="2">MA.CK_05/00007164</strain>
    </source>
</reference>